<dbReference type="OrthoDB" id="5417276at2759"/>
<dbReference type="AlphaFoldDB" id="A0A8H6LAJ3"/>
<feature type="compositionally biased region" description="Basic and acidic residues" evidence="1">
    <location>
        <begin position="601"/>
        <end position="621"/>
    </location>
</feature>
<evidence type="ECO:0000313" key="3">
    <source>
        <dbReference type="Proteomes" id="UP000578531"/>
    </source>
</evidence>
<comment type="caution">
    <text evidence="2">The sequence shown here is derived from an EMBL/GenBank/DDBJ whole genome shotgun (WGS) entry which is preliminary data.</text>
</comment>
<dbReference type="GeneID" id="59282249"/>
<feature type="compositionally biased region" description="Low complexity" evidence="1">
    <location>
        <begin position="39"/>
        <end position="51"/>
    </location>
</feature>
<evidence type="ECO:0000256" key="1">
    <source>
        <dbReference type="SAM" id="MobiDB-lite"/>
    </source>
</evidence>
<proteinExistence type="predicted"/>
<feature type="compositionally biased region" description="Polar residues" evidence="1">
    <location>
        <begin position="519"/>
        <end position="529"/>
    </location>
</feature>
<dbReference type="RefSeq" id="XP_037171098.1">
    <property type="nucleotide sequence ID" value="XM_037302519.1"/>
</dbReference>
<feature type="compositionally biased region" description="Low complexity" evidence="1">
    <location>
        <begin position="96"/>
        <end position="113"/>
    </location>
</feature>
<accession>A0A8H6LAJ3</accession>
<dbReference type="Proteomes" id="UP000578531">
    <property type="component" value="Unassembled WGS sequence"/>
</dbReference>
<protein>
    <submittedName>
        <fullName evidence="2">Uncharacterized protein</fullName>
    </submittedName>
</protein>
<feature type="compositionally biased region" description="Polar residues" evidence="1">
    <location>
        <begin position="133"/>
        <end position="174"/>
    </location>
</feature>
<feature type="compositionally biased region" description="Polar residues" evidence="1">
    <location>
        <begin position="563"/>
        <end position="576"/>
    </location>
</feature>
<feature type="region of interest" description="Disordered" evidence="1">
    <location>
        <begin position="503"/>
        <end position="629"/>
    </location>
</feature>
<reference evidence="2 3" key="1">
    <citation type="journal article" date="2020" name="Genomics">
        <title>Complete, high-quality genomes from long-read metagenomic sequencing of two wolf lichen thalli reveals enigmatic genome architecture.</title>
        <authorList>
            <person name="McKenzie S.K."/>
            <person name="Walston R.F."/>
            <person name="Allen J.L."/>
        </authorList>
    </citation>
    <scope>NUCLEOTIDE SEQUENCE [LARGE SCALE GENOMIC DNA]</scope>
    <source>
        <strain evidence="2">WasteWater2</strain>
    </source>
</reference>
<keyword evidence="3" id="KW-1185">Reference proteome</keyword>
<dbReference type="EMBL" id="JACCJC010000001">
    <property type="protein sequence ID" value="KAF6241858.1"/>
    <property type="molecule type" value="Genomic_DNA"/>
</dbReference>
<sequence>MAELHTKQLEEKLARYKRIMNECPHCKAALALEEKEDATPSAVPPASAGSSRQIGPKASSTASALSPKEPVPTTRQGRSNQSSKQATSTFRPIPSPSSIDDVSPISSIPGSSSRSRKIASGPPLNMRRPPTRLSKQTNVEAVSSPLASASTQQPLTAHSLNFRPTSLKPSTSEVDTLEKDANGQNSNRPNLRRLGSNTGRPRNDPHKQAVWIGSADKMLGEVPLGWVWNGNLSQLDDSMLAAVVIHASAVQGEVTSATDETGNKDHLLRLVRGFAHRHSGKRVNFQHFLLVCLCNVLSVRNIPQDSIVEALQICISDTSERNIGRYLKGAQWVNRIMDRLFFTGWRYRAIDLVVIWDRSVAMYGTFASSASTSEYFISHLTRSEYCEDVQEIPNRVHDTMPWIVKKEFGDEVSYESICKALGYSDNYILETKHLHSSAPPSPHSNCRSLDDAGSTSRSLSFHTARQSTTSPSTLQQPGPADKTPSDKVLSDAYLHEPALRHGRLFPSSYSDDTPGKHPPTSQSVASPRTKQMIPDRSAKPLGDPDGARRRRNPSDYPSVTELPVSTSLRGSAPSTQRTKRPLPDSPPTVSQPTNTTRRRQHPMERSSREEMGRPSQSEKKGSKDRRGRA</sequence>
<feature type="region of interest" description="Disordered" evidence="1">
    <location>
        <begin position="434"/>
        <end position="487"/>
    </location>
</feature>
<feature type="compositionally biased region" description="Polar residues" evidence="1">
    <location>
        <begin position="182"/>
        <end position="200"/>
    </location>
</feature>
<name>A0A8H6LAJ3_9LECA</name>
<feature type="region of interest" description="Disordered" evidence="1">
    <location>
        <begin position="34"/>
        <end position="207"/>
    </location>
</feature>
<feature type="compositionally biased region" description="Polar residues" evidence="1">
    <location>
        <begin position="453"/>
        <end position="476"/>
    </location>
</feature>
<evidence type="ECO:0000313" key="2">
    <source>
        <dbReference type="EMBL" id="KAF6241858.1"/>
    </source>
</evidence>
<feature type="compositionally biased region" description="Polar residues" evidence="1">
    <location>
        <begin position="73"/>
        <end position="90"/>
    </location>
</feature>
<gene>
    <name evidence="2" type="ORF">HO173_000570</name>
</gene>
<organism evidence="2 3">
    <name type="scientific">Letharia columbiana</name>
    <dbReference type="NCBI Taxonomy" id="112416"/>
    <lineage>
        <taxon>Eukaryota</taxon>
        <taxon>Fungi</taxon>
        <taxon>Dikarya</taxon>
        <taxon>Ascomycota</taxon>
        <taxon>Pezizomycotina</taxon>
        <taxon>Lecanoromycetes</taxon>
        <taxon>OSLEUM clade</taxon>
        <taxon>Lecanoromycetidae</taxon>
        <taxon>Lecanorales</taxon>
        <taxon>Lecanorineae</taxon>
        <taxon>Parmeliaceae</taxon>
        <taxon>Letharia</taxon>
    </lineage>
</organism>